<dbReference type="Pfam" id="PF07730">
    <property type="entry name" value="HisKA_3"/>
    <property type="match status" value="1"/>
</dbReference>
<dbReference type="Gene3D" id="1.20.5.1930">
    <property type="match status" value="1"/>
</dbReference>
<accession>A0ABN3XT94</accession>
<organism evidence="6 7">
    <name type="scientific">Streptosporangium longisporum</name>
    <dbReference type="NCBI Taxonomy" id="46187"/>
    <lineage>
        <taxon>Bacteria</taxon>
        <taxon>Bacillati</taxon>
        <taxon>Actinomycetota</taxon>
        <taxon>Actinomycetes</taxon>
        <taxon>Streptosporangiales</taxon>
        <taxon>Streptosporangiaceae</taxon>
        <taxon>Streptosporangium</taxon>
    </lineage>
</organism>
<keyword evidence="7" id="KW-1185">Reference proteome</keyword>
<evidence type="ECO:0000256" key="2">
    <source>
        <dbReference type="ARBA" id="ARBA00022777"/>
    </source>
</evidence>
<feature type="domain" description="Signal transduction histidine kinase subgroup 3 dimerisation and phosphoacceptor" evidence="5">
    <location>
        <begin position="197"/>
        <end position="263"/>
    </location>
</feature>
<evidence type="ECO:0000256" key="3">
    <source>
        <dbReference type="ARBA" id="ARBA00023012"/>
    </source>
</evidence>
<dbReference type="Proteomes" id="UP001499930">
    <property type="component" value="Unassembled WGS sequence"/>
</dbReference>
<feature type="transmembrane region" description="Helical" evidence="4">
    <location>
        <begin position="83"/>
        <end position="102"/>
    </location>
</feature>
<protein>
    <recommendedName>
        <fullName evidence="5">Signal transduction histidine kinase subgroup 3 dimerisation and phosphoacceptor domain-containing protein</fullName>
    </recommendedName>
</protein>
<dbReference type="InterPro" id="IPR036890">
    <property type="entry name" value="HATPase_C_sf"/>
</dbReference>
<dbReference type="InterPro" id="IPR050482">
    <property type="entry name" value="Sensor_HK_TwoCompSys"/>
</dbReference>
<evidence type="ECO:0000256" key="4">
    <source>
        <dbReference type="SAM" id="Phobius"/>
    </source>
</evidence>
<evidence type="ECO:0000256" key="1">
    <source>
        <dbReference type="ARBA" id="ARBA00022679"/>
    </source>
</evidence>
<dbReference type="RefSeq" id="WP_344888191.1">
    <property type="nucleotide sequence ID" value="NZ_BAAAWD010000004.1"/>
</dbReference>
<dbReference type="Gene3D" id="3.30.565.10">
    <property type="entry name" value="Histidine kinase-like ATPase, C-terminal domain"/>
    <property type="match status" value="1"/>
</dbReference>
<name>A0ABN3XT94_9ACTN</name>
<feature type="transmembrane region" description="Helical" evidence="4">
    <location>
        <begin position="47"/>
        <end position="71"/>
    </location>
</feature>
<keyword evidence="2" id="KW-0418">Kinase</keyword>
<gene>
    <name evidence="6" type="ORF">GCM10017559_07280</name>
</gene>
<keyword evidence="4" id="KW-1133">Transmembrane helix</keyword>
<dbReference type="PANTHER" id="PTHR24421:SF63">
    <property type="entry name" value="SENSOR HISTIDINE KINASE DESK"/>
    <property type="match status" value="1"/>
</dbReference>
<comment type="caution">
    <text evidence="6">The sequence shown here is derived from an EMBL/GenBank/DDBJ whole genome shotgun (WGS) entry which is preliminary data.</text>
</comment>
<feature type="transmembrane region" description="Helical" evidence="4">
    <location>
        <begin position="20"/>
        <end position="41"/>
    </location>
</feature>
<proteinExistence type="predicted"/>
<dbReference type="EMBL" id="BAAAWD010000004">
    <property type="protein sequence ID" value="GAA2989848.1"/>
    <property type="molecule type" value="Genomic_DNA"/>
</dbReference>
<keyword evidence="3" id="KW-0902">Two-component regulatory system</keyword>
<reference evidence="6 7" key="1">
    <citation type="journal article" date="2019" name="Int. J. Syst. Evol. Microbiol.">
        <title>The Global Catalogue of Microorganisms (GCM) 10K type strain sequencing project: providing services to taxonomists for standard genome sequencing and annotation.</title>
        <authorList>
            <consortium name="The Broad Institute Genomics Platform"/>
            <consortium name="The Broad Institute Genome Sequencing Center for Infectious Disease"/>
            <person name="Wu L."/>
            <person name="Ma J."/>
        </authorList>
    </citation>
    <scope>NUCLEOTIDE SEQUENCE [LARGE SCALE GENOMIC DNA]</scope>
    <source>
        <strain evidence="6 7">JCM 3106</strain>
    </source>
</reference>
<dbReference type="InterPro" id="IPR011712">
    <property type="entry name" value="Sig_transdc_His_kin_sub3_dim/P"/>
</dbReference>
<feature type="transmembrane region" description="Helical" evidence="4">
    <location>
        <begin position="131"/>
        <end position="148"/>
    </location>
</feature>
<sequence length="384" mass="40652">MRRTTITGVFQQRLRWVRVATLGSLATAVLMTLIMPSIGLGRETDPLRIALGATGILVFAAAQAAVLYAAVTPSLTQAVHRRLLAGFATAAALSIPMTAPLGGGDWRTWAWVGASIVGTAPLLGGRATAGAVIAAAVAVSGAVGWWSGGSLVEYLVITVGFGVMTIGVTGLHAWLWNILIATQEEHSAQERLTAARERLRFGRDVHDLLGHTLSVIALKAELAERLVSVDAARAEREAADVRLLAASALADLRKAVHGYRTVDLRGELDEVSRVLRSSGIRCTVTDRTGDLPVDVAVPLSMVLREAGTNVLRHSTASWCSIELSRHDDEVRMTVTNDGAAAVRPDRHSSGLRGLRERLAETGGTLDVRADGGLFVLESAMPVTS</sequence>
<dbReference type="PANTHER" id="PTHR24421">
    <property type="entry name" value="NITRATE/NITRITE SENSOR PROTEIN NARX-RELATED"/>
    <property type="match status" value="1"/>
</dbReference>
<keyword evidence="4" id="KW-0472">Membrane</keyword>
<keyword evidence="1" id="KW-0808">Transferase</keyword>
<evidence type="ECO:0000313" key="7">
    <source>
        <dbReference type="Proteomes" id="UP001499930"/>
    </source>
</evidence>
<dbReference type="SUPFAM" id="SSF55874">
    <property type="entry name" value="ATPase domain of HSP90 chaperone/DNA topoisomerase II/histidine kinase"/>
    <property type="match status" value="1"/>
</dbReference>
<evidence type="ECO:0000259" key="5">
    <source>
        <dbReference type="Pfam" id="PF07730"/>
    </source>
</evidence>
<feature type="transmembrane region" description="Helical" evidence="4">
    <location>
        <begin position="154"/>
        <end position="176"/>
    </location>
</feature>
<evidence type="ECO:0000313" key="6">
    <source>
        <dbReference type="EMBL" id="GAA2989848.1"/>
    </source>
</evidence>
<dbReference type="CDD" id="cd16917">
    <property type="entry name" value="HATPase_UhpB-NarQ-NarX-like"/>
    <property type="match status" value="1"/>
</dbReference>
<keyword evidence="4" id="KW-0812">Transmembrane</keyword>